<gene>
    <name evidence="2" type="ORF">MO867_20125</name>
</gene>
<dbReference type="InterPro" id="IPR012334">
    <property type="entry name" value="Pectin_lyas_fold"/>
</dbReference>
<evidence type="ECO:0000313" key="2">
    <source>
        <dbReference type="EMBL" id="MCO1336636.1"/>
    </source>
</evidence>
<dbReference type="InterPro" id="IPR011050">
    <property type="entry name" value="Pectin_lyase_fold/virulence"/>
</dbReference>
<comment type="caution">
    <text evidence="2">The sequence shown here is derived from an EMBL/GenBank/DDBJ whole genome shotgun (WGS) entry which is preliminary data.</text>
</comment>
<dbReference type="AlphaFoldDB" id="A0A9X2EVC7"/>
<feature type="non-terminal residue" evidence="2">
    <location>
        <position position="273"/>
    </location>
</feature>
<accession>A0A9X2EVC7</accession>
<sequence length="273" mass="28525">MELCSTTFYKIALFTMIGISNVSISDAVLADHVECGDVITSALVLDEDLVCDISPALTVVGPDGRLDMSSNSVQCDGTAVGVVLEGRAALLRAGSVSDCDIGISAEGDGFHNVQSMTTSANSIAGIELVSNSTYLTGSTSKSNTGSGLIISGQRSNVFQNTFEENSLSGIQIDGDRSYVTENFCFQNAGSGIVLNDTDNSWIVENASENNGTPGAGTAGIIVNAFDQQYNLIILNVGILNVDYDAQDLNSDPCNSTILRTVLGGEIGRNQGRI</sequence>
<protein>
    <submittedName>
        <fullName evidence="2">Right-handed parallel beta-helix repeat-containing protein</fullName>
    </submittedName>
</protein>
<reference evidence="2" key="1">
    <citation type="journal article" date="2022" name="Arch. Microbiol.">
        <title>Microbulbifer okhotskensis sp. nov., isolated from a deep bottom sediment of the Okhotsk Sea.</title>
        <authorList>
            <person name="Romanenko L."/>
            <person name="Kurilenko V."/>
            <person name="Otstavnykh N."/>
            <person name="Velansky P."/>
            <person name="Isaeva M."/>
            <person name="Mikhailov V."/>
        </authorList>
    </citation>
    <scope>NUCLEOTIDE SEQUENCE</scope>
    <source>
        <strain evidence="2">OS29</strain>
    </source>
</reference>
<proteinExistence type="predicted"/>
<dbReference type="Proteomes" id="UP001139028">
    <property type="component" value="Unassembled WGS sequence"/>
</dbReference>
<evidence type="ECO:0000259" key="1">
    <source>
        <dbReference type="Pfam" id="PF05048"/>
    </source>
</evidence>
<dbReference type="SUPFAM" id="SSF51126">
    <property type="entry name" value="Pectin lyase-like"/>
    <property type="match status" value="1"/>
</dbReference>
<evidence type="ECO:0000313" key="3">
    <source>
        <dbReference type="Proteomes" id="UP001139028"/>
    </source>
</evidence>
<feature type="domain" description="Periplasmic copper-binding protein NosD beta helix" evidence="1">
    <location>
        <begin position="72"/>
        <end position="210"/>
    </location>
</feature>
<organism evidence="2 3">
    <name type="scientific">Microbulbifer okhotskensis</name>
    <dbReference type="NCBI Taxonomy" id="2926617"/>
    <lineage>
        <taxon>Bacteria</taxon>
        <taxon>Pseudomonadati</taxon>
        <taxon>Pseudomonadota</taxon>
        <taxon>Gammaproteobacteria</taxon>
        <taxon>Cellvibrionales</taxon>
        <taxon>Microbulbiferaceae</taxon>
        <taxon>Microbulbifer</taxon>
    </lineage>
</organism>
<dbReference type="InterPro" id="IPR007742">
    <property type="entry name" value="NosD_dom"/>
</dbReference>
<dbReference type="EMBL" id="JALBWM010000167">
    <property type="protein sequence ID" value="MCO1336636.1"/>
    <property type="molecule type" value="Genomic_DNA"/>
</dbReference>
<dbReference type="Pfam" id="PF05048">
    <property type="entry name" value="NosD"/>
    <property type="match status" value="1"/>
</dbReference>
<keyword evidence="3" id="KW-1185">Reference proteome</keyword>
<dbReference type="Gene3D" id="2.160.20.10">
    <property type="entry name" value="Single-stranded right-handed beta-helix, Pectin lyase-like"/>
    <property type="match status" value="1"/>
</dbReference>
<name>A0A9X2EVC7_9GAMM</name>